<dbReference type="InterPro" id="IPR017730">
    <property type="entry name" value="Chaperonin_ClpB"/>
</dbReference>
<dbReference type="InterPro" id="IPR003593">
    <property type="entry name" value="AAA+_ATPase"/>
</dbReference>
<evidence type="ECO:0000256" key="5">
    <source>
        <dbReference type="ARBA" id="ARBA00022741"/>
    </source>
</evidence>
<comment type="caution">
    <text evidence="15">The sequence shown here is derived from an EMBL/GenBank/DDBJ whole genome shotgun (WGS) entry which is preliminary data.</text>
</comment>
<gene>
    <name evidence="13 15" type="primary">clpB</name>
    <name evidence="15" type="ORF">GPL21_14310</name>
</gene>
<comment type="similarity">
    <text evidence="2 12">Belongs to the ClpA/ClpB family.</text>
</comment>
<evidence type="ECO:0000313" key="16">
    <source>
        <dbReference type="Proteomes" id="UP000436468"/>
    </source>
</evidence>
<dbReference type="EMBL" id="WQNF01000008">
    <property type="protein sequence ID" value="MVT66270.1"/>
    <property type="molecule type" value="Genomic_DNA"/>
</dbReference>
<dbReference type="PROSITE" id="PS51903">
    <property type="entry name" value="CLP_R"/>
    <property type="match status" value="1"/>
</dbReference>
<dbReference type="InterPro" id="IPR018368">
    <property type="entry name" value="ClpA/B_CS1"/>
</dbReference>
<dbReference type="InterPro" id="IPR036628">
    <property type="entry name" value="Clp_N_dom_sf"/>
</dbReference>
<dbReference type="CDD" id="cd00009">
    <property type="entry name" value="AAA"/>
    <property type="match status" value="1"/>
</dbReference>
<protein>
    <recommendedName>
        <fullName evidence="3 13">Chaperone protein ClpB</fullName>
    </recommendedName>
</protein>
<organism evidence="15 16">
    <name type="scientific">Bradyrhizobium pachyrhizi</name>
    <dbReference type="NCBI Taxonomy" id="280333"/>
    <lineage>
        <taxon>Bacteria</taxon>
        <taxon>Pseudomonadati</taxon>
        <taxon>Pseudomonadota</taxon>
        <taxon>Alphaproteobacteria</taxon>
        <taxon>Hyphomicrobiales</taxon>
        <taxon>Nitrobacteraceae</taxon>
        <taxon>Bradyrhizobium</taxon>
    </lineage>
</organism>
<dbReference type="PANTHER" id="PTHR11638">
    <property type="entry name" value="ATP-DEPENDENT CLP PROTEASE"/>
    <property type="match status" value="1"/>
</dbReference>
<comment type="subcellular location">
    <subcellularLocation>
        <location evidence="1 13">Cytoplasm</location>
    </subcellularLocation>
</comment>
<dbReference type="InterPro" id="IPR027417">
    <property type="entry name" value="P-loop_NTPase"/>
</dbReference>
<evidence type="ECO:0000256" key="11">
    <source>
        <dbReference type="PROSITE-ProRule" id="PRU01251"/>
    </source>
</evidence>
<comment type="subunit">
    <text evidence="10">Homohexamer. The oligomerization is ATP-dependent.</text>
</comment>
<keyword evidence="6 12" id="KW-0067">ATP-binding</keyword>
<dbReference type="Pfam" id="PF00004">
    <property type="entry name" value="AAA"/>
    <property type="match status" value="1"/>
</dbReference>
<dbReference type="Pfam" id="PF10431">
    <property type="entry name" value="ClpB_D2-small"/>
    <property type="match status" value="1"/>
</dbReference>
<dbReference type="GO" id="GO:0042026">
    <property type="term" value="P:protein refolding"/>
    <property type="evidence" value="ECO:0007669"/>
    <property type="project" value="UniProtKB-UniRule"/>
</dbReference>
<evidence type="ECO:0000256" key="2">
    <source>
        <dbReference type="ARBA" id="ARBA00008675"/>
    </source>
</evidence>
<evidence type="ECO:0000256" key="12">
    <source>
        <dbReference type="RuleBase" id="RU004432"/>
    </source>
</evidence>
<dbReference type="RefSeq" id="WP_157344027.1">
    <property type="nucleotide sequence ID" value="NZ_CP121667.1"/>
</dbReference>
<evidence type="ECO:0000313" key="15">
    <source>
        <dbReference type="EMBL" id="MVT66270.1"/>
    </source>
</evidence>
<dbReference type="PROSITE" id="PS00870">
    <property type="entry name" value="CLPAB_1"/>
    <property type="match status" value="1"/>
</dbReference>
<dbReference type="Gene3D" id="1.10.8.60">
    <property type="match status" value="1"/>
</dbReference>
<dbReference type="InterPro" id="IPR050130">
    <property type="entry name" value="ClpA_ClpB"/>
</dbReference>
<keyword evidence="7 13" id="KW-0175">Coiled coil</keyword>
<proteinExistence type="inferred from homology"/>
<sequence>MNIEKYTERARGFIQSAQSLATRDGHQQFSPLHLLKVLLDDNEGLAGGLIDRAGGNSRAILKATEEALNKLPKVSGNGAGQVYLSPELARAFDAAEKAADKAGDSFVTVERLLLGLTLEKGSEAASILSKGGVTAQNLNAAIEALRKGRTADSATAENAYDALKKYARDLTQAARDGKLDPVIGRDEEIRRTIQVLSRRTKNNPVLIGEPGVGKTAIVEGLALRILNGDVPESLKDKKLLSLDMGALIAGAKYRGEFEERLKSVLQEVSTAEGGIILFIDEMHTLIGAGKTDGAMDASNLLKPALARGELHCIGATTLDEYRKHVEKDAALARRFQPIYVSEPTVEDTISILRGLKDKYEQHHGVRITDSALVAATTLSNRYITDRFLPDKAIDLMDEAAARLKMQVDSKPEELDSLDRDIIRLKIEQEALKKENDAGSKSRLQTLEKELAGLEERSTALTARWSAEKNKLSNAQKLKSELDALRVELANAQRRGEFQKAGELAYGRIPELEKKLADIEAQENSKPNGGEMMEEAVTANHIAQVVSRWTGVPVDKMLEGEKDKLLKMEDSLAKRVVGQAEAVRAVATAVRRARAGLQDPNRPTGSFMFLGPTGVGKTELTKALAADLFNDETAMVRLDMSEFMEKHSVSRLIGAPPGYVGYDEGGALTEAVRRRPYQVVLFDEIEKAHPDVFNVLLQVLDDGRLTDGQGRTVDFRNTLIIMTSNLGSEFLVNQPEGEDTAAVRDQVMGVVRAHFRPEFLNRIDEIILFHRLQKSEMGRIVEIQFARLTKLLEDRKIELTLDAKARDWLAEKGWDPAYGARPLKRVIQRSVQDPLAEMILAGEVKDGDHVVISEKGNVLTFNGQVPKTAEIVQFEAPVSKRKLN</sequence>
<dbReference type="SMART" id="SM01086">
    <property type="entry name" value="ClpB_D2-small"/>
    <property type="match status" value="1"/>
</dbReference>
<evidence type="ECO:0000256" key="10">
    <source>
        <dbReference type="ARBA" id="ARBA00026057"/>
    </source>
</evidence>
<dbReference type="FunFam" id="3.40.50.300:FF:000120">
    <property type="entry name" value="ATP-dependent chaperone ClpB"/>
    <property type="match status" value="1"/>
</dbReference>
<dbReference type="GO" id="GO:0016887">
    <property type="term" value="F:ATP hydrolysis activity"/>
    <property type="evidence" value="ECO:0007669"/>
    <property type="project" value="InterPro"/>
</dbReference>
<dbReference type="PANTHER" id="PTHR11638:SF18">
    <property type="entry name" value="HEAT SHOCK PROTEIN 104"/>
    <property type="match status" value="1"/>
</dbReference>
<dbReference type="Pfam" id="PF02861">
    <property type="entry name" value="Clp_N"/>
    <property type="match status" value="1"/>
</dbReference>
<feature type="coiled-coil region" evidence="13">
    <location>
        <begin position="414"/>
        <end position="494"/>
    </location>
</feature>
<dbReference type="Gene3D" id="1.10.1780.10">
    <property type="entry name" value="Clp, N-terminal domain"/>
    <property type="match status" value="1"/>
</dbReference>
<dbReference type="Pfam" id="PF17871">
    <property type="entry name" value="AAA_lid_9"/>
    <property type="match status" value="1"/>
</dbReference>
<reference evidence="15 16" key="1">
    <citation type="submission" date="2019-12" db="EMBL/GenBank/DDBJ databases">
        <title>Draft genome sequences Bradyrhizobium cajani AMBPC1010, Bradyrhizobium pachyrhizi AMBPC1040 and Bradyrhizobium yuanmingense ALSPC3051, three plant growth promoting strains isolated from nodules of Cajanus cajan L. in Dominican Republic.</title>
        <authorList>
            <person name="Flores-Felix J.D."/>
            <person name="Araujo J."/>
            <person name="Diaz-Alcantara C."/>
            <person name="Gonzalez-Andres F."/>
            <person name="Velazquez E."/>
        </authorList>
    </citation>
    <scope>NUCLEOTIDE SEQUENCE [LARGE SCALE GENOMIC DNA]</scope>
    <source>
        <strain evidence="15 16">1040</strain>
    </source>
</reference>
<dbReference type="Proteomes" id="UP000436468">
    <property type="component" value="Unassembled WGS sequence"/>
</dbReference>
<dbReference type="Pfam" id="PF07724">
    <property type="entry name" value="AAA_2"/>
    <property type="match status" value="1"/>
</dbReference>
<dbReference type="InterPro" id="IPR019489">
    <property type="entry name" value="Clp_ATPase_C"/>
</dbReference>
<dbReference type="SMART" id="SM00382">
    <property type="entry name" value="AAA"/>
    <property type="match status" value="2"/>
</dbReference>
<keyword evidence="5 12" id="KW-0547">Nucleotide-binding</keyword>
<dbReference type="SUPFAM" id="SSF52540">
    <property type="entry name" value="P-loop containing nucleoside triphosphate hydrolases"/>
    <property type="match status" value="2"/>
</dbReference>
<dbReference type="FunFam" id="3.40.50.300:FF:000010">
    <property type="entry name" value="Chaperone clpB 1, putative"/>
    <property type="match status" value="1"/>
</dbReference>
<dbReference type="PRINTS" id="PR00300">
    <property type="entry name" value="CLPPROTEASEA"/>
</dbReference>
<dbReference type="CDD" id="cd19499">
    <property type="entry name" value="RecA-like_ClpB_Hsp104-like"/>
    <property type="match status" value="1"/>
</dbReference>
<dbReference type="InterPro" id="IPR004176">
    <property type="entry name" value="Clp_R_N"/>
</dbReference>
<evidence type="ECO:0000256" key="6">
    <source>
        <dbReference type="ARBA" id="ARBA00022840"/>
    </source>
</evidence>
<comment type="subunit">
    <text evidence="13">Homohexamer; The oligomerization is ATP-dependent.</text>
</comment>
<dbReference type="InterPro" id="IPR028299">
    <property type="entry name" value="ClpA/B_CS2"/>
</dbReference>
<dbReference type="GO" id="GO:0005524">
    <property type="term" value="F:ATP binding"/>
    <property type="evidence" value="ECO:0007669"/>
    <property type="project" value="UniProtKB-UniRule"/>
</dbReference>
<feature type="domain" description="Clp R" evidence="14">
    <location>
        <begin position="3"/>
        <end position="148"/>
    </location>
</feature>
<evidence type="ECO:0000259" key="14">
    <source>
        <dbReference type="PROSITE" id="PS51903"/>
    </source>
</evidence>
<dbReference type="NCBIfam" id="TIGR03346">
    <property type="entry name" value="chaperone_ClpB"/>
    <property type="match status" value="1"/>
</dbReference>
<evidence type="ECO:0000256" key="3">
    <source>
        <dbReference type="ARBA" id="ARBA00017574"/>
    </source>
</evidence>
<keyword evidence="4 11" id="KW-0677">Repeat</keyword>
<evidence type="ECO:0000256" key="8">
    <source>
        <dbReference type="ARBA" id="ARBA00023186"/>
    </source>
</evidence>
<dbReference type="InterPro" id="IPR041546">
    <property type="entry name" value="ClpA/ClpB_AAA_lid"/>
</dbReference>
<keyword evidence="16" id="KW-1185">Reference proteome</keyword>
<dbReference type="Gene3D" id="3.40.50.300">
    <property type="entry name" value="P-loop containing nucleotide triphosphate hydrolases"/>
    <property type="match status" value="3"/>
</dbReference>
<keyword evidence="13" id="KW-0346">Stress response</keyword>
<dbReference type="SUPFAM" id="SSF81923">
    <property type="entry name" value="Double Clp-N motif"/>
    <property type="match status" value="1"/>
</dbReference>
<dbReference type="AlphaFoldDB" id="A0A844SV55"/>
<dbReference type="InterPro" id="IPR001270">
    <property type="entry name" value="ClpA/B"/>
</dbReference>
<dbReference type="FunFam" id="1.10.8.60:FF:000017">
    <property type="entry name" value="ATP-dependent chaperone ClpB"/>
    <property type="match status" value="1"/>
</dbReference>
<dbReference type="GO" id="GO:0005737">
    <property type="term" value="C:cytoplasm"/>
    <property type="evidence" value="ECO:0007669"/>
    <property type="project" value="UniProtKB-SubCell"/>
</dbReference>
<keyword evidence="13" id="KW-0963">Cytoplasm</keyword>
<keyword evidence="8 12" id="KW-0143">Chaperone</keyword>
<dbReference type="FunFam" id="3.40.50.300:FF:000025">
    <property type="entry name" value="ATP-dependent Clp protease subunit"/>
    <property type="match status" value="1"/>
</dbReference>
<dbReference type="GO" id="GO:0034605">
    <property type="term" value="P:cellular response to heat"/>
    <property type="evidence" value="ECO:0007669"/>
    <property type="project" value="TreeGrafter"/>
</dbReference>
<evidence type="ECO:0000256" key="13">
    <source>
        <dbReference type="RuleBase" id="RU362034"/>
    </source>
</evidence>
<comment type="function">
    <text evidence="9">Part of a stress-induced multi-chaperone system, it is involved in the recovery of the cell from heat-induced damage, in cooperation with DnaK, DnaJ and GrpE. Acts before DnaK, in the processing of protein aggregates. Protein binding stimulates the ATPase activity; ATP hydrolysis unfolds the denatured protein aggregates, which probably helps expose new hydrophobic binding sites on the surface of ClpB-bound aggregates, contributing to the solubilization and refolding of denatured protein aggregates by DnaK.</text>
</comment>
<evidence type="ECO:0000256" key="1">
    <source>
        <dbReference type="ARBA" id="ARBA00004496"/>
    </source>
</evidence>
<dbReference type="InterPro" id="IPR003959">
    <property type="entry name" value="ATPase_AAA_core"/>
</dbReference>
<evidence type="ECO:0000256" key="7">
    <source>
        <dbReference type="ARBA" id="ARBA00023054"/>
    </source>
</evidence>
<evidence type="ECO:0000256" key="9">
    <source>
        <dbReference type="ARBA" id="ARBA00025613"/>
    </source>
</evidence>
<evidence type="ECO:0000256" key="4">
    <source>
        <dbReference type="ARBA" id="ARBA00022737"/>
    </source>
</evidence>
<name>A0A844SV55_9BRAD</name>
<accession>A0A844SV55</accession>
<dbReference type="PROSITE" id="PS00871">
    <property type="entry name" value="CLPAB_2"/>
    <property type="match status" value="1"/>
</dbReference>